<organism evidence="1 2">
    <name type="scientific">Canavalia gladiata</name>
    <name type="common">Sword bean</name>
    <name type="synonym">Dolichos gladiatus</name>
    <dbReference type="NCBI Taxonomy" id="3824"/>
    <lineage>
        <taxon>Eukaryota</taxon>
        <taxon>Viridiplantae</taxon>
        <taxon>Streptophyta</taxon>
        <taxon>Embryophyta</taxon>
        <taxon>Tracheophyta</taxon>
        <taxon>Spermatophyta</taxon>
        <taxon>Magnoliopsida</taxon>
        <taxon>eudicotyledons</taxon>
        <taxon>Gunneridae</taxon>
        <taxon>Pentapetalae</taxon>
        <taxon>rosids</taxon>
        <taxon>fabids</taxon>
        <taxon>Fabales</taxon>
        <taxon>Fabaceae</taxon>
        <taxon>Papilionoideae</taxon>
        <taxon>50 kb inversion clade</taxon>
        <taxon>NPAAA clade</taxon>
        <taxon>indigoferoid/millettioid clade</taxon>
        <taxon>Phaseoleae</taxon>
        <taxon>Canavalia</taxon>
    </lineage>
</organism>
<sequence length="69" mass="7753">MQLNQASGTNRTSADTWHVLIRPVLFCSLQSSHSNPNPPSATESTNLNLRFVRGISRDRVTKKRIGYIL</sequence>
<gene>
    <name evidence="1" type="ORF">VNO77_30579</name>
</gene>
<evidence type="ECO:0000313" key="2">
    <source>
        <dbReference type="Proteomes" id="UP001367508"/>
    </source>
</evidence>
<dbReference type="AlphaFoldDB" id="A0AAN9KRZ2"/>
<proteinExistence type="predicted"/>
<dbReference type="EMBL" id="JAYMYQ010000007">
    <property type="protein sequence ID" value="KAK7320783.1"/>
    <property type="molecule type" value="Genomic_DNA"/>
</dbReference>
<protein>
    <submittedName>
        <fullName evidence="1">Uncharacterized protein</fullName>
    </submittedName>
</protein>
<comment type="caution">
    <text evidence="1">The sequence shown here is derived from an EMBL/GenBank/DDBJ whole genome shotgun (WGS) entry which is preliminary data.</text>
</comment>
<dbReference type="Proteomes" id="UP001367508">
    <property type="component" value="Unassembled WGS sequence"/>
</dbReference>
<reference evidence="1 2" key="1">
    <citation type="submission" date="2024-01" db="EMBL/GenBank/DDBJ databases">
        <title>The genomes of 5 underutilized Papilionoideae crops provide insights into root nodulation and disease resistanc.</title>
        <authorList>
            <person name="Jiang F."/>
        </authorList>
    </citation>
    <scope>NUCLEOTIDE SEQUENCE [LARGE SCALE GENOMIC DNA]</scope>
    <source>
        <strain evidence="1">LVBAO_FW01</strain>
        <tissue evidence="1">Leaves</tissue>
    </source>
</reference>
<evidence type="ECO:0000313" key="1">
    <source>
        <dbReference type="EMBL" id="KAK7320783.1"/>
    </source>
</evidence>
<name>A0AAN9KRZ2_CANGL</name>
<keyword evidence="2" id="KW-1185">Reference proteome</keyword>
<accession>A0AAN9KRZ2</accession>